<gene>
    <name evidence="2" type="ORF">Mic7113_4082</name>
</gene>
<dbReference type="Proteomes" id="UP000010471">
    <property type="component" value="Chromosome"/>
</dbReference>
<dbReference type="InterPro" id="IPR041581">
    <property type="entry name" value="Glyoxalase_6"/>
</dbReference>
<dbReference type="eggNOG" id="COG0346">
    <property type="taxonomic scope" value="Bacteria"/>
</dbReference>
<feature type="domain" description="VOC" evidence="1">
    <location>
        <begin position="6"/>
        <end position="122"/>
    </location>
</feature>
<dbReference type="Gene3D" id="3.10.180.10">
    <property type="entry name" value="2,3-Dihydroxybiphenyl 1,2-Dioxygenase, domain 1"/>
    <property type="match status" value="1"/>
</dbReference>
<dbReference type="HOGENOM" id="CLU_1944264_0_0_3"/>
<reference evidence="2 3" key="1">
    <citation type="submission" date="2012-06" db="EMBL/GenBank/DDBJ databases">
        <title>Finished chromosome of genome of Microcoleus sp. PCC 7113.</title>
        <authorList>
            <consortium name="US DOE Joint Genome Institute"/>
            <person name="Gugger M."/>
            <person name="Coursin T."/>
            <person name="Rippka R."/>
            <person name="Tandeau De Marsac N."/>
            <person name="Huntemann M."/>
            <person name="Wei C.-L."/>
            <person name="Han J."/>
            <person name="Detter J.C."/>
            <person name="Han C."/>
            <person name="Tapia R."/>
            <person name="Chen A."/>
            <person name="Kyrpides N."/>
            <person name="Mavromatis K."/>
            <person name="Markowitz V."/>
            <person name="Szeto E."/>
            <person name="Ivanova N."/>
            <person name="Pagani I."/>
            <person name="Pati A."/>
            <person name="Goodwin L."/>
            <person name="Nordberg H.P."/>
            <person name="Cantor M.N."/>
            <person name="Hua S.X."/>
            <person name="Woyke T."/>
            <person name="Kerfeld C.A."/>
        </authorList>
    </citation>
    <scope>NUCLEOTIDE SEQUENCE [LARGE SCALE GENOMIC DNA]</scope>
    <source>
        <strain evidence="2 3">PCC 7113</strain>
    </source>
</reference>
<accession>K9WJ03</accession>
<evidence type="ECO:0000313" key="3">
    <source>
        <dbReference type="Proteomes" id="UP000010471"/>
    </source>
</evidence>
<protein>
    <recommendedName>
        <fullName evidence="1">VOC domain-containing protein</fullName>
    </recommendedName>
</protein>
<keyword evidence="3" id="KW-1185">Reference proteome</keyword>
<dbReference type="InterPro" id="IPR029068">
    <property type="entry name" value="Glyas_Bleomycin-R_OHBP_Dase"/>
</dbReference>
<dbReference type="OrthoDB" id="458060at2"/>
<evidence type="ECO:0000313" key="2">
    <source>
        <dbReference type="EMBL" id="AFZ19786.1"/>
    </source>
</evidence>
<dbReference type="AlphaFoldDB" id="K9WJ03"/>
<dbReference type="InterPro" id="IPR037523">
    <property type="entry name" value="VOC_core"/>
</dbReference>
<dbReference type="Pfam" id="PF18029">
    <property type="entry name" value="Glyoxalase_6"/>
    <property type="match status" value="1"/>
</dbReference>
<dbReference type="PROSITE" id="PS51819">
    <property type="entry name" value="VOC"/>
    <property type="match status" value="1"/>
</dbReference>
<dbReference type="STRING" id="1173027.Mic7113_4082"/>
<evidence type="ECO:0000259" key="1">
    <source>
        <dbReference type="PROSITE" id="PS51819"/>
    </source>
</evidence>
<organism evidence="2 3">
    <name type="scientific">Allocoleopsis franciscana PCC 7113</name>
    <dbReference type="NCBI Taxonomy" id="1173027"/>
    <lineage>
        <taxon>Bacteria</taxon>
        <taxon>Bacillati</taxon>
        <taxon>Cyanobacteriota</taxon>
        <taxon>Cyanophyceae</taxon>
        <taxon>Coleofasciculales</taxon>
        <taxon>Coleofasciculaceae</taxon>
        <taxon>Allocoleopsis</taxon>
        <taxon>Allocoleopsis franciscana</taxon>
    </lineage>
</organism>
<sequence>MTVHYTDAFVTLAAADAEILVRFYRQLLDQEPKPYIPHVYAEFQLTGLRLGIFQPKPTHLEEFANSSQSGMSLCLEVDNLEDAIAHLTQIGYPPPGEIITASHGREIYAYDPTGNRLILHQSHA</sequence>
<dbReference type="EMBL" id="CP003630">
    <property type="protein sequence ID" value="AFZ19786.1"/>
    <property type="molecule type" value="Genomic_DNA"/>
</dbReference>
<proteinExistence type="predicted"/>
<dbReference type="KEGG" id="mic:Mic7113_4082"/>
<name>K9WJ03_9CYAN</name>
<dbReference type="RefSeq" id="WP_015183922.1">
    <property type="nucleotide sequence ID" value="NC_019738.1"/>
</dbReference>
<dbReference type="SUPFAM" id="SSF54593">
    <property type="entry name" value="Glyoxalase/Bleomycin resistance protein/Dihydroxybiphenyl dioxygenase"/>
    <property type="match status" value="1"/>
</dbReference>